<feature type="compositionally biased region" description="Polar residues" evidence="1">
    <location>
        <begin position="60"/>
        <end position="77"/>
    </location>
</feature>
<feature type="region of interest" description="Disordered" evidence="1">
    <location>
        <begin position="919"/>
        <end position="940"/>
    </location>
</feature>
<evidence type="ECO:0000313" key="2">
    <source>
        <dbReference type="EMBL" id="EAS02987.2"/>
    </source>
</evidence>
<proteinExistence type="predicted"/>
<sequence>MDNKKPKQFLVNPKSFRDEDKPQQEGIQFHQQSPRFRNSKMQQQSQQNPQNTNQFKDETQMSPLQSPKGQKTQINSQNVLGSGGKFYNSKANKVEQEDFVLFEYKGEKDFFNKLLQKLNEAQSIGDLQVVRLFERVYKLVLEEDFSLSSLQKTIVRSNSNWKDLLKVKNSTSSQALIANILPHFSKALQRRSLSNIQDLLKITLLYQYDYYAGMEKQLNQIIDLFTKMLQIPQKSEEEDTISNHVQRLVLLNIQSFCIPQISSKFQTEFQLIFKRIQELIMHFFNLTNNQQSTSNSQSLPLSAAASSGSSVNDSSSRSNYYSFLRFLVTLLRTGHIVLAELKENKVFLSDANNQKLTEKVFLRIFKYVFLGNPTFHQVIFGQNQNRIFSNRLSTSSQLTDYTNGSRNNLSMNNSFSASSQSEWSENDEYLGNNDKTKIEVIEGKVRNQTCTLLSTIIRLFPAIVKNQWQTLIKSNNMTKDFIHSLKTHSSLEQKLNSQKQQNEQNIIPVEENKKDDHAKIINDCSSNNNNNNNNMRDYSLLYPNYMEASLLSCLIFEENNKIKSNALQTIQNLIENLPSKQLVSGLEIQKFEKSTSSFKPQSYLIYQSYKNIHFTLIHMLQTLCTKHIQQYDQNNNQILNQQADNLLQLSKDLKENPQAEDLFVNDSDEEVLSLCNQILKVYISLFNSTVQFEKMPFKEGIDLILRQFVLKVLRHVKTQDASLEALHLKYNALQILNCIAKCNIRFDLFANRYLQAISDESNQSMKQKNGSQINLFDLCIEDILIKNSQSELNSELSQCMHDISLLQKEDALREMISLESISLLTNLQINYFDCTLLYVQQQSQTQQSSFPLWEKISEKIKTFEEHRNKLATDKKRLFLLYDLVIMIAEKNNCAVQIAKQVINKQISSLKALDQTQLENNQDDAQENIQEEDENQENKSQIDKNLTQSFEQNVDLVKKSEEFDKIFSFYLINKVKQLMQQSIEQEQGKIKDDGELPLMVNSLNMSVHIKNELWLQNQDFYTFFKNQIYNLNITSSIRFYVLKALGSLISRTIFNQDQSNCKQILDILLREKQLIGQKKTQANLSVYAKLSQSLASWCYYVKDFSILSQQSLQNLFVALQDISSSPKDKVSPHGLRALGIFLMKMNKNLYLSICEPSKEDQVLCKLITENLSHKSSKVVWNACVAIQNIFSNINCILTETNKINKLHFFFSSKSISSLIQSLEVVLQSINNQKSQFYALKALKNVINHPISLPLQNNNLLQQQDIKILNERIPHLLNVLTEIGSNMYSFHQTHNTNKSLGELVVQFLIQMITQVHSLLFSNEILVEFIKDKYYQIISSFSLYIYQLWKNNKLDLHLAVLKEESYQDSEQQIFNYKSKSLQNTQSNTAKTKVEDTKLQNIQDQPNESNYQDNFEELLIKGQDEFKSVQFDFNQIKKVKFLKEELNQLKEASTILLKVIDQNDDLSVSLTIYDHIKEYASVNLEEDIIKYSIH</sequence>
<feature type="compositionally biased region" description="Polar residues" evidence="1">
    <location>
        <begin position="25"/>
        <end position="41"/>
    </location>
</feature>
<dbReference type="Proteomes" id="UP000009168">
    <property type="component" value="Unassembled WGS sequence"/>
</dbReference>
<protein>
    <submittedName>
        <fullName evidence="2">Uncharacterized protein</fullName>
    </submittedName>
</protein>
<feature type="compositionally biased region" description="Acidic residues" evidence="1">
    <location>
        <begin position="920"/>
        <end position="934"/>
    </location>
</feature>
<evidence type="ECO:0000313" key="3">
    <source>
        <dbReference type="Proteomes" id="UP000009168"/>
    </source>
</evidence>
<evidence type="ECO:0000256" key="1">
    <source>
        <dbReference type="SAM" id="MobiDB-lite"/>
    </source>
</evidence>
<keyword evidence="3" id="KW-1185">Reference proteome</keyword>
<dbReference type="InterPro" id="IPR052107">
    <property type="entry name" value="HEAT6"/>
</dbReference>
<feature type="region of interest" description="Disordered" evidence="1">
    <location>
        <begin position="1"/>
        <end position="77"/>
    </location>
</feature>
<feature type="compositionally biased region" description="Low complexity" evidence="1">
    <location>
        <begin position="42"/>
        <end position="54"/>
    </location>
</feature>
<dbReference type="InParanoid" id="I7M9X3"/>
<dbReference type="GeneID" id="7843416"/>
<dbReference type="PANTHER" id="PTHR13366:SF0">
    <property type="entry name" value="HEAT REPEAT-CONTAINING PROTEIN 6"/>
    <property type="match status" value="1"/>
</dbReference>
<reference evidence="3" key="1">
    <citation type="journal article" date="2006" name="PLoS Biol.">
        <title>Macronuclear genome sequence of the ciliate Tetrahymena thermophila, a model eukaryote.</title>
        <authorList>
            <person name="Eisen J.A."/>
            <person name="Coyne R.S."/>
            <person name="Wu M."/>
            <person name="Wu D."/>
            <person name="Thiagarajan M."/>
            <person name="Wortman J.R."/>
            <person name="Badger J.H."/>
            <person name="Ren Q."/>
            <person name="Amedeo P."/>
            <person name="Jones K.M."/>
            <person name="Tallon L.J."/>
            <person name="Delcher A.L."/>
            <person name="Salzberg S.L."/>
            <person name="Silva J.C."/>
            <person name="Haas B.J."/>
            <person name="Majoros W.H."/>
            <person name="Farzad M."/>
            <person name="Carlton J.M."/>
            <person name="Smith R.K. Jr."/>
            <person name="Garg J."/>
            <person name="Pearlman R.E."/>
            <person name="Karrer K.M."/>
            <person name="Sun L."/>
            <person name="Manning G."/>
            <person name="Elde N.C."/>
            <person name="Turkewitz A.P."/>
            <person name="Asai D.J."/>
            <person name="Wilkes D.E."/>
            <person name="Wang Y."/>
            <person name="Cai H."/>
            <person name="Collins K."/>
            <person name="Stewart B.A."/>
            <person name="Lee S.R."/>
            <person name="Wilamowska K."/>
            <person name="Weinberg Z."/>
            <person name="Ruzzo W.L."/>
            <person name="Wloga D."/>
            <person name="Gaertig J."/>
            <person name="Frankel J."/>
            <person name="Tsao C.-C."/>
            <person name="Gorovsky M.A."/>
            <person name="Keeling P.J."/>
            <person name="Waller R.F."/>
            <person name="Patron N.J."/>
            <person name="Cherry J.M."/>
            <person name="Stover N.A."/>
            <person name="Krieger C.J."/>
            <person name="del Toro C."/>
            <person name="Ryder H.F."/>
            <person name="Williamson S.C."/>
            <person name="Barbeau R.A."/>
            <person name="Hamilton E.P."/>
            <person name="Orias E."/>
        </authorList>
    </citation>
    <scope>NUCLEOTIDE SEQUENCE [LARGE SCALE GENOMIC DNA]</scope>
    <source>
        <strain evidence="3">SB210</strain>
    </source>
</reference>
<dbReference type="KEGG" id="tet:TTHERM_00494480"/>
<dbReference type="RefSeq" id="XP_001023232.2">
    <property type="nucleotide sequence ID" value="XM_001023232.2"/>
</dbReference>
<dbReference type="EMBL" id="GG662512">
    <property type="protein sequence ID" value="EAS02987.2"/>
    <property type="molecule type" value="Genomic_DNA"/>
</dbReference>
<gene>
    <name evidence="2" type="ORF">TTHERM_00494480</name>
</gene>
<dbReference type="PANTHER" id="PTHR13366">
    <property type="entry name" value="MALARIA ANTIGEN-RELATED"/>
    <property type="match status" value="1"/>
</dbReference>
<organism evidence="2 3">
    <name type="scientific">Tetrahymena thermophila (strain SB210)</name>
    <dbReference type="NCBI Taxonomy" id="312017"/>
    <lineage>
        <taxon>Eukaryota</taxon>
        <taxon>Sar</taxon>
        <taxon>Alveolata</taxon>
        <taxon>Ciliophora</taxon>
        <taxon>Intramacronucleata</taxon>
        <taxon>Oligohymenophorea</taxon>
        <taxon>Hymenostomatida</taxon>
        <taxon>Tetrahymenina</taxon>
        <taxon>Tetrahymenidae</taxon>
        <taxon>Tetrahymena</taxon>
    </lineage>
</organism>
<accession>I7M9X3</accession>
<name>I7M9X3_TETTS</name>